<evidence type="ECO:0000256" key="8">
    <source>
        <dbReference type="SAM" id="Phobius"/>
    </source>
</evidence>
<keyword evidence="5 8" id="KW-0812">Transmembrane</keyword>
<keyword evidence="6 8" id="KW-1133">Transmembrane helix</keyword>
<feature type="non-terminal residue" evidence="10">
    <location>
        <position position="1"/>
    </location>
</feature>
<feature type="transmembrane region" description="Helical" evidence="8">
    <location>
        <begin position="59"/>
        <end position="82"/>
    </location>
</feature>
<evidence type="ECO:0000313" key="11">
    <source>
        <dbReference type="Proteomes" id="UP000439424"/>
    </source>
</evidence>
<evidence type="ECO:0000259" key="9">
    <source>
        <dbReference type="PROSITE" id="PS50850"/>
    </source>
</evidence>
<dbReference type="GO" id="GO:0005886">
    <property type="term" value="C:plasma membrane"/>
    <property type="evidence" value="ECO:0007669"/>
    <property type="project" value="UniProtKB-SubCell"/>
</dbReference>
<dbReference type="PROSITE" id="PS50850">
    <property type="entry name" value="MFS"/>
    <property type="match status" value="1"/>
</dbReference>
<keyword evidence="4" id="KW-1003">Cell membrane</keyword>
<evidence type="ECO:0000256" key="5">
    <source>
        <dbReference type="ARBA" id="ARBA00022692"/>
    </source>
</evidence>
<evidence type="ECO:0000256" key="6">
    <source>
        <dbReference type="ARBA" id="ARBA00022989"/>
    </source>
</evidence>
<evidence type="ECO:0000256" key="3">
    <source>
        <dbReference type="ARBA" id="ARBA00022448"/>
    </source>
</evidence>
<dbReference type="Proteomes" id="UP000439424">
    <property type="component" value="Unassembled WGS sequence"/>
</dbReference>
<organism evidence="10 11">
    <name type="scientific">Acinetobacter baumannii</name>
    <dbReference type="NCBI Taxonomy" id="470"/>
    <lineage>
        <taxon>Bacteria</taxon>
        <taxon>Pseudomonadati</taxon>
        <taxon>Pseudomonadota</taxon>
        <taxon>Gammaproteobacteria</taxon>
        <taxon>Moraxellales</taxon>
        <taxon>Moraxellaceae</taxon>
        <taxon>Acinetobacter</taxon>
        <taxon>Acinetobacter calcoaceticus/baumannii complex</taxon>
    </lineage>
</organism>
<dbReference type="GO" id="GO:0022857">
    <property type="term" value="F:transmembrane transporter activity"/>
    <property type="evidence" value="ECO:0007669"/>
    <property type="project" value="InterPro"/>
</dbReference>
<dbReference type="PANTHER" id="PTHR43271">
    <property type="entry name" value="BLL2771 PROTEIN"/>
    <property type="match status" value="1"/>
</dbReference>
<feature type="non-terminal residue" evidence="10">
    <location>
        <position position="100"/>
    </location>
</feature>
<evidence type="ECO:0000256" key="2">
    <source>
        <dbReference type="ARBA" id="ARBA00008335"/>
    </source>
</evidence>
<feature type="domain" description="Major facilitator superfamily (MFS) profile" evidence="9">
    <location>
        <begin position="21"/>
        <end position="100"/>
    </location>
</feature>
<dbReference type="AlphaFoldDB" id="A0A6I4HUR3"/>
<keyword evidence="3" id="KW-0813">Transport</keyword>
<accession>A0A6I4HUR3</accession>
<comment type="subcellular location">
    <subcellularLocation>
        <location evidence="1">Cell membrane</location>
        <topology evidence="1">Multi-pass membrane protein</topology>
    </subcellularLocation>
</comment>
<reference evidence="10 11" key="1">
    <citation type="submission" date="2019-11" db="EMBL/GenBank/DDBJ databases">
        <title>Multidrug-resistant Acinetobacter baumannii moving toward extensively drug-resistant over fifteen years in South of Brazil.</title>
        <authorList>
            <person name="Fedrigo N.H."/>
            <person name="Cerdeira L."/>
            <person name="Fuga B."/>
            <person name="Marini P.V.B."/>
            <person name="Shinohara D.R."/>
            <person name="Carrara-Marroni F.E."/>
            <person name="Lincopan N."/>
            <person name="Tognim M.C.B."/>
        </authorList>
    </citation>
    <scope>NUCLEOTIDE SEQUENCE [LARGE SCALE GENOMIC DNA]</scope>
    <source>
        <strain evidence="10 11">Ac576</strain>
    </source>
</reference>
<dbReference type="SUPFAM" id="SSF103473">
    <property type="entry name" value="MFS general substrate transporter"/>
    <property type="match status" value="1"/>
</dbReference>
<keyword evidence="7 8" id="KW-0472">Membrane</keyword>
<evidence type="ECO:0000256" key="1">
    <source>
        <dbReference type="ARBA" id="ARBA00004651"/>
    </source>
</evidence>
<evidence type="ECO:0000256" key="4">
    <source>
        <dbReference type="ARBA" id="ARBA00022475"/>
    </source>
</evidence>
<feature type="transmembrane region" description="Helical" evidence="8">
    <location>
        <begin position="27"/>
        <end position="47"/>
    </location>
</feature>
<proteinExistence type="inferred from homology"/>
<protein>
    <submittedName>
        <fullName evidence="10">MFS transporter</fullName>
    </submittedName>
</protein>
<dbReference type="InterPro" id="IPR020846">
    <property type="entry name" value="MFS_dom"/>
</dbReference>
<dbReference type="InterPro" id="IPR036259">
    <property type="entry name" value="MFS_trans_sf"/>
</dbReference>
<sequence length="100" mass="10579">LNTEATSVLSSLEWIHKGTKAYKHAGFALFLVGFASFSLIYCVQPLLPAFSQSFQISPASSSLALSLTTAFLAISIVLSSAFSQAIGRRGVIFTSMLCAA</sequence>
<name>A0A6I4HUR3_ACIBA</name>
<comment type="caution">
    <text evidence="10">The sequence shown here is derived from an EMBL/GenBank/DDBJ whole genome shotgun (WGS) entry which is preliminary data.</text>
</comment>
<evidence type="ECO:0000313" key="10">
    <source>
        <dbReference type="EMBL" id="MVM94407.1"/>
    </source>
</evidence>
<dbReference type="Gene3D" id="1.20.1250.20">
    <property type="entry name" value="MFS general substrate transporter like domains"/>
    <property type="match status" value="1"/>
</dbReference>
<gene>
    <name evidence="10" type="ORF">GNY86_23015</name>
</gene>
<dbReference type="EMBL" id="WPIP01000767">
    <property type="protein sequence ID" value="MVM94407.1"/>
    <property type="molecule type" value="Genomic_DNA"/>
</dbReference>
<evidence type="ECO:0000256" key="7">
    <source>
        <dbReference type="ARBA" id="ARBA00023136"/>
    </source>
</evidence>
<dbReference type="PANTHER" id="PTHR43271:SF1">
    <property type="entry name" value="INNER MEMBRANE TRANSPORT PROTEIN YNFM"/>
    <property type="match status" value="1"/>
</dbReference>
<comment type="similarity">
    <text evidence="2">Belongs to the major facilitator superfamily.</text>
</comment>